<dbReference type="Pfam" id="PF00096">
    <property type="entry name" value="zf-C2H2"/>
    <property type="match status" value="1"/>
</dbReference>
<dbReference type="GO" id="GO:0008270">
    <property type="term" value="F:zinc ion binding"/>
    <property type="evidence" value="ECO:0007669"/>
    <property type="project" value="UniProtKB-KW"/>
</dbReference>
<evidence type="ECO:0000256" key="5">
    <source>
        <dbReference type="ARBA" id="ARBA00023125"/>
    </source>
</evidence>
<dbReference type="PROSITE" id="PS50157">
    <property type="entry name" value="ZINC_FINGER_C2H2_2"/>
    <property type="match status" value="3"/>
</dbReference>
<dbReference type="PANTHER" id="PTHR24409">
    <property type="entry name" value="ZINC FINGER PROTEIN 142"/>
    <property type="match status" value="1"/>
</dbReference>
<dbReference type="InterPro" id="IPR006612">
    <property type="entry name" value="THAP_Znf"/>
</dbReference>
<dbReference type="OrthoDB" id="427030at2759"/>
<dbReference type="Gene3D" id="3.30.160.60">
    <property type="entry name" value="Classic Zinc Finger"/>
    <property type="match status" value="3"/>
</dbReference>
<keyword evidence="1" id="KW-0479">Metal-binding</keyword>
<dbReference type="SMART" id="SM00355">
    <property type="entry name" value="ZnF_C2H2"/>
    <property type="match status" value="8"/>
</dbReference>
<dbReference type="InterPro" id="IPR036236">
    <property type="entry name" value="Znf_C2H2_sf"/>
</dbReference>
<evidence type="ECO:0000259" key="8">
    <source>
        <dbReference type="PROSITE" id="PS50157"/>
    </source>
</evidence>
<organism evidence="9 10">
    <name type="scientific">Polypedilum vanderplanki</name>
    <name type="common">Sleeping chironomid midge</name>
    <dbReference type="NCBI Taxonomy" id="319348"/>
    <lineage>
        <taxon>Eukaryota</taxon>
        <taxon>Metazoa</taxon>
        <taxon>Ecdysozoa</taxon>
        <taxon>Arthropoda</taxon>
        <taxon>Hexapoda</taxon>
        <taxon>Insecta</taxon>
        <taxon>Pterygota</taxon>
        <taxon>Neoptera</taxon>
        <taxon>Endopterygota</taxon>
        <taxon>Diptera</taxon>
        <taxon>Nematocera</taxon>
        <taxon>Chironomoidea</taxon>
        <taxon>Chironomidae</taxon>
        <taxon>Chironominae</taxon>
        <taxon>Polypedilum</taxon>
        <taxon>Polypedilum</taxon>
    </lineage>
</organism>
<keyword evidence="5" id="KW-0238">DNA-binding</keyword>
<keyword evidence="2" id="KW-0677">Repeat</keyword>
<feature type="region of interest" description="Disordered" evidence="7">
    <location>
        <begin position="240"/>
        <end position="261"/>
    </location>
</feature>
<dbReference type="InterPro" id="IPR013087">
    <property type="entry name" value="Znf_C2H2_type"/>
</dbReference>
<accession>A0A9J6CFB3</accession>
<feature type="domain" description="C2H2-type" evidence="8">
    <location>
        <begin position="527"/>
        <end position="554"/>
    </location>
</feature>
<dbReference type="GO" id="GO:0000977">
    <property type="term" value="F:RNA polymerase II transcription regulatory region sequence-specific DNA binding"/>
    <property type="evidence" value="ECO:0007669"/>
    <property type="project" value="TreeGrafter"/>
</dbReference>
<feature type="compositionally biased region" description="Acidic residues" evidence="7">
    <location>
        <begin position="409"/>
        <end position="419"/>
    </location>
</feature>
<dbReference type="Proteomes" id="UP001107558">
    <property type="component" value="Chromosome 1"/>
</dbReference>
<dbReference type="GO" id="GO:0000981">
    <property type="term" value="F:DNA-binding transcription factor activity, RNA polymerase II-specific"/>
    <property type="evidence" value="ECO:0007669"/>
    <property type="project" value="TreeGrafter"/>
</dbReference>
<evidence type="ECO:0000256" key="3">
    <source>
        <dbReference type="ARBA" id="ARBA00022771"/>
    </source>
</evidence>
<evidence type="ECO:0000256" key="7">
    <source>
        <dbReference type="SAM" id="MobiDB-lite"/>
    </source>
</evidence>
<evidence type="ECO:0000313" key="10">
    <source>
        <dbReference type="Proteomes" id="UP001107558"/>
    </source>
</evidence>
<dbReference type="SUPFAM" id="SSF57716">
    <property type="entry name" value="Glucocorticoid receptor-like (DNA-binding domain)"/>
    <property type="match status" value="1"/>
</dbReference>
<gene>
    <name evidence="9" type="ORF">PVAND_010360</name>
</gene>
<keyword evidence="10" id="KW-1185">Reference proteome</keyword>
<dbReference type="SMART" id="SM00980">
    <property type="entry name" value="THAP"/>
    <property type="match status" value="1"/>
</dbReference>
<dbReference type="Pfam" id="PF13894">
    <property type="entry name" value="zf-C2H2_4"/>
    <property type="match status" value="1"/>
</dbReference>
<proteinExistence type="predicted"/>
<dbReference type="PROSITE" id="PS00028">
    <property type="entry name" value="ZINC_FINGER_C2H2_1"/>
    <property type="match status" value="2"/>
</dbReference>
<dbReference type="PANTHER" id="PTHR24409:SF295">
    <property type="entry name" value="AZ2-RELATED"/>
    <property type="match status" value="1"/>
</dbReference>
<dbReference type="EMBL" id="JADBJN010000001">
    <property type="protein sequence ID" value="KAG5680881.1"/>
    <property type="molecule type" value="Genomic_DNA"/>
</dbReference>
<evidence type="ECO:0000256" key="6">
    <source>
        <dbReference type="PROSITE-ProRule" id="PRU00042"/>
    </source>
</evidence>
<dbReference type="AlphaFoldDB" id="A0A9J6CFB3"/>
<reference evidence="9" key="1">
    <citation type="submission" date="2021-03" db="EMBL/GenBank/DDBJ databases">
        <title>Chromosome level genome of the anhydrobiotic midge Polypedilum vanderplanki.</title>
        <authorList>
            <person name="Yoshida Y."/>
            <person name="Kikawada T."/>
            <person name="Gusev O."/>
        </authorList>
    </citation>
    <scope>NUCLEOTIDE SEQUENCE</scope>
    <source>
        <strain evidence="9">NIAS01</strain>
        <tissue evidence="9">Whole body or cell culture</tissue>
    </source>
</reference>
<feature type="domain" description="C2H2-type" evidence="8">
    <location>
        <begin position="217"/>
        <end position="245"/>
    </location>
</feature>
<keyword evidence="3 6" id="KW-0863">Zinc-finger</keyword>
<sequence>MDNQCIFRGCKRQSEDYFYSPSDPLLLQKWQKAANTKQKNFCVCIDHFRKCDIIVERNLEEFAIPIQNAMKQDIRVDRYCCGSCLKDLGNQVTSPTKEIMKNFYDITEYHLVTEVLCFQCAQFLKIFSRFKNEIKQHHKELRLQSNPEDYVPGREMKIKRIEMSLPNKNVLRVCRHCPYKTYDKDAYFLHLCTVHEETTPGMSIKISSTTTNDLGPVECFHCRKKFANDASLQIHQTLNHPKQRVKKPSPTPVPTSEKTTSFVIKSPRSLSGGSNLEQRRLQLIAKLENTAKRRPPIPEPIPTISIPTPAVTTRTSSQTIKKQNYNFEIFELGDELINLKQETEVKEEEPDDISAVEIRNIEDILRQENKNKRKQNIAKKQDETEIVFKEEPEDEEEEEELVVAEIVEEQSDEASENENESLNYIPPPKKSLATTSNFNKQVQCLDCKEFMSFEELADHRDAMHTQKDNQFYDDIRYSDLPPPKKKYKTKQVKSTAQVTCTICSKVMQEWKLEKHKELFHSDKAMQFLCHICCKSFPQITMFKYHMVSHDPDLQYRCDLCGAGFITKSKMLRHIKRVHMNIYQPRGVCSICNQKIYKSHRVKTHMEKYHPNGLDEGFRVNPETNYFDCHRCGASYADLYTFKRHDCGKGRFQLRCPDCGKPVKNEEFLQRHQETKCPILNKHSVLNKKLNVTI</sequence>
<evidence type="ECO:0000313" key="9">
    <source>
        <dbReference type="EMBL" id="KAG5680881.1"/>
    </source>
</evidence>
<keyword evidence="4" id="KW-0862">Zinc</keyword>
<feature type="region of interest" description="Disordered" evidence="7">
    <location>
        <begin position="409"/>
        <end position="428"/>
    </location>
</feature>
<evidence type="ECO:0000256" key="1">
    <source>
        <dbReference type="ARBA" id="ARBA00022723"/>
    </source>
</evidence>
<protein>
    <recommendedName>
        <fullName evidence="8">C2H2-type domain-containing protein</fullName>
    </recommendedName>
</protein>
<dbReference type="GO" id="GO:0005634">
    <property type="term" value="C:nucleus"/>
    <property type="evidence" value="ECO:0007669"/>
    <property type="project" value="TreeGrafter"/>
</dbReference>
<comment type="caution">
    <text evidence="9">The sequence shown here is derived from an EMBL/GenBank/DDBJ whole genome shotgun (WGS) entry which is preliminary data.</text>
</comment>
<name>A0A9J6CFB3_POLVA</name>
<dbReference type="SUPFAM" id="SSF57667">
    <property type="entry name" value="beta-beta-alpha zinc fingers"/>
    <property type="match status" value="1"/>
</dbReference>
<evidence type="ECO:0000256" key="4">
    <source>
        <dbReference type="ARBA" id="ARBA00022833"/>
    </source>
</evidence>
<feature type="domain" description="C2H2-type" evidence="8">
    <location>
        <begin position="555"/>
        <end position="583"/>
    </location>
</feature>
<evidence type="ECO:0000256" key="2">
    <source>
        <dbReference type="ARBA" id="ARBA00022737"/>
    </source>
</evidence>